<dbReference type="GO" id="GO:0016114">
    <property type="term" value="P:terpenoid biosynthetic process"/>
    <property type="evidence" value="ECO:0007669"/>
    <property type="project" value="InterPro"/>
</dbReference>
<protein>
    <recommendedName>
        <fullName evidence="4 8">2-C-methyl-D-erythritol 2,4-cyclodiphosphate synthase</fullName>
        <shortName evidence="8">MECDP-synthase</shortName>
        <shortName evidence="8">MECPP-synthase</shortName>
        <shortName evidence="8">MECPS</shortName>
        <ecNumber evidence="4 8">4.6.1.12</ecNumber>
    </recommendedName>
</protein>
<comment type="catalytic activity">
    <reaction evidence="1 8 9">
        <text>4-CDP-2-C-methyl-D-erythritol 2-phosphate = 2-C-methyl-D-erythritol 2,4-cyclic diphosphate + CMP</text>
        <dbReference type="Rhea" id="RHEA:23864"/>
        <dbReference type="ChEBI" id="CHEBI:57919"/>
        <dbReference type="ChEBI" id="CHEBI:58483"/>
        <dbReference type="ChEBI" id="CHEBI:60377"/>
        <dbReference type="EC" id="4.6.1.12"/>
    </reaction>
</comment>
<evidence type="ECO:0000256" key="9">
    <source>
        <dbReference type="RuleBase" id="RU004395"/>
    </source>
</evidence>
<reference evidence="11 12" key="1">
    <citation type="submission" date="2019-10" db="EMBL/GenBank/DDBJ databases">
        <title>Gracilibacillus sp. nov. isolated from rice seeds.</title>
        <authorList>
            <person name="He S."/>
        </authorList>
    </citation>
    <scope>NUCLEOTIDE SEQUENCE [LARGE SCALE GENOMIC DNA]</scope>
    <source>
        <strain evidence="11 12">TD8</strain>
    </source>
</reference>
<evidence type="ECO:0000256" key="4">
    <source>
        <dbReference type="ARBA" id="ARBA00012579"/>
    </source>
</evidence>
<name>A0A7C8KXI6_9BACI</name>
<organism evidence="11 12">
    <name type="scientific">Gracilibacillus oryzae</name>
    <dbReference type="NCBI Taxonomy" id="1672701"/>
    <lineage>
        <taxon>Bacteria</taxon>
        <taxon>Bacillati</taxon>
        <taxon>Bacillota</taxon>
        <taxon>Bacilli</taxon>
        <taxon>Bacillales</taxon>
        <taxon>Bacillaceae</taxon>
        <taxon>Gracilibacillus</taxon>
    </lineage>
</organism>
<feature type="binding site" evidence="8">
    <location>
        <position position="11"/>
    </location>
    <ligand>
        <name>a divalent metal cation</name>
        <dbReference type="ChEBI" id="CHEBI:60240"/>
    </ligand>
</feature>
<evidence type="ECO:0000259" key="10">
    <source>
        <dbReference type="Pfam" id="PF02542"/>
    </source>
</evidence>
<dbReference type="PROSITE" id="PS01350">
    <property type="entry name" value="ISPF"/>
    <property type="match status" value="1"/>
</dbReference>
<evidence type="ECO:0000256" key="1">
    <source>
        <dbReference type="ARBA" id="ARBA00000200"/>
    </source>
</evidence>
<dbReference type="InterPro" id="IPR003526">
    <property type="entry name" value="MECDP_synthase"/>
</dbReference>
<feature type="binding site" evidence="8">
    <location>
        <begin position="35"/>
        <end position="36"/>
    </location>
    <ligand>
        <name>4-CDP-2-C-methyl-D-erythritol 2-phosphate</name>
        <dbReference type="ChEBI" id="CHEBI:57919"/>
    </ligand>
</feature>
<dbReference type="EMBL" id="WEID01000088">
    <property type="protein sequence ID" value="KAB8127746.1"/>
    <property type="molecule type" value="Genomic_DNA"/>
</dbReference>
<keyword evidence="12" id="KW-1185">Reference proteome</keyword>
<dbReference type="Proteomes" id="UP000480246">
    <property type="component" value="Unassembled WGS sequence"/>
</dbReference>
<comment type="subunit">
    <text evidence="8">Homotrimer.</text>
</comment>
<dbReference type="SUPFAM" id="SSF69765">
    <property type="entry name" value="IpsF-like"/>
    <property type="match status" value="1"/>
</dbReference>
<dbReference type="CDD" id="cd00554">
    <property type="entry name" value="MECDP_synthase"/>
    <property type="match status" value="1"/>
</dbReference>
<evidence type="ECO:0000256" key="2">
    <source>
        <dbReference type="ARBA" id="ARBA00004709"/>
    </source>
</evidence>
<feature type="binding site" evidence="8">
    <location>
        <begin position="101"/>
        <end position="107"/>
    </location>
    <ligand>
        <name>4-CDP-2-C-methyl-D-erythritol 2-phosphate</name>
        <dbReference type="ChEBI" id="CHEBI:57919"/>
    </ligand>
</feature>
<feature type="binding site" evidence="8">
    <location>
        <position position="9"/>
    </location>
    <ligand>
        <name>a divalent metal cation</name>
        <dbReference type="ChEBI" id="CHEBI:60240"/>
    </ligand>
</feature>
<dbReference type="NCBIfam" id="TIGR00151">
    <property type="entry name" value="ispF"/>
    <property type="match status" value="1"/>
</dbReference>
<dbReference type="Pfam" id="PF02542">
    <property type="entry name" value="YgbB"/>
    <property type="match status" value="1"/>
</dbReference>
<dbReference type="UniPathway" id="UPA00056">
    <property type="reaction ID" value="UER00095"/>
</dbReference>
<comment type="similarity">
    <text evidence="3 8 9">Belongs to the IspF family.</text>
</comment>
<evidence type="ECO:0000313" key="11">
    <source>
        <dbReference type="EMBL" id="KAB8127746.1"/>
    </source>
</evidence>
<evidence type="ECO:0000256" key="5">
    <source>
        <dbReference type="ARBA" id="ARBA00022723"/>
    </source>
</evidence>
<keyword evidence="5 8" id="KW-0479">Metal-binding</keyword>
<feature type="site" description="Transition state stabilizer" evidence="8">
    <location>
        <position position="134"/>
    </location>
</feature>
<dbReference type="GO" id="GO:0019288">
    <property type="term" value="P:isopentenyl diphosphate biosynthetic process, methylerythritol 4-phosphate pathway"/>
    <property type="evidence" value="ECO:0007669"/>
    <property type="project" value="UniProtKB-UniRule"/>
</dbReference>
<feature type="binding site" evidence="8">
    <location>
        <begin position="9"/>
        <end position="11"/>
    </location>
    <ligand>
        <name>4-CDP-2-C-methyl-D-erythritol 2-phosphate</name>
        <dbReference type="ChEBI" id="CHEBI:57919"/>
    </ligand>
</feature>
<dbReference type="PANTHER" id="PTHR43181:SF1">
    <property type="entry name" value="2-C-METHYL-D-ERYTHRITOL 2,4-CYCLODIPHOSPHATE SYNTHASE, CHLOROPLASTIC"/>
    <property type="match status" value="1"/>
</dbReference>
<evidence type="ECO:0000256" key="8">
    <source>
        <dbReference type="HAMAP-Rule" id="MF_00107"/>
    </source>
</evidence>
<feature type="binding site" evidence="8">
    <location>
        <position position="140"/>
    </location>
    <ligand>
        <name>4-CDP-2-C-methyl-D-erythritol 2-phosphate</name>
        <dbReference type="ChEBI" id="CHEBI:57919"/>
    </ligand>
</feature>
<feature type="binding site" evidence="8">
    <location>
        <position position="43"/>
    </location>
    <ligand>
        <name>a divalent metal cation</name>
        <dbReference type="ChEBI" id="CHEBI:60240"/>
    </ligand>
</feature>
<dbReference type="RefSeq" id="WP_153406105.1">
    <property type="nucleotide sequence ID" value="NZ_ML762441.1"/>
</dbReference>
<comment type="function">
    <text evidence="8">Involved in the biosynthesis of isopentenyl diphosphate (IPP) and dimethylallyl diphosphate (DMAPP), two major building blocks of isoprenoid compounds. Catalyzes the conversion of 4-diphosphocytidyl-2-C-methyl-D-erythritol 2-phosphate (CDP-ME2P) to 2-C-methyl-D-erythritol 2,4-cyclodiphosphate (ME-CPP) with a corresponding release of cytidine 5-monophosphate (CMP).</text>
</comment>
<evidence type="ECO:0000256" key="6">
    <source>
        <dbReference type="ARBA" id="ARBA00023229"/>
    </source>
</evidence>
<dbReference type="GO" id="GO:0008685">
    <property type="term" value="F:2-C-methyl-D-erythritol 2,4-cyclodiphosphate synthase activity"/>
    <property type="evidence" value="ECO:0007669"/>
    <property type="project" value="UniProtKB-UniRule"/>
</dbReference>
<feature type="site" description="Transition state stabilizer" evidence="8">
    <location>
        <position position="35"/>
    </location>
</feature>
<evidence type="ECO:0000313" key="12">
    <source>
        <dbReference type="Proteomes" id="UP000480246"/>
    </source>
</evidence>
<dbReference type="OrthoDB" id="9804336at2"/>
<feature type="binding site" evidence="8">
    <location>
        <begin position="62"/>
        <end position="66"/>
    </location>
    <ligand>
        <name>4-CDP-2-C-methyl-D-erythritol 2-phosphate</name>
        <dbReference type="ChEBI" id="CHEBI:57919"/>
    </ligand>
</feature>
<evidence type="ECO:0000256" key="3">
    <source>
        <dbReference type="ARBA" id="ARBA00008480"/>
    </source>
</evidence>
<feature type="binding site" evidence="8">
    <location>
        <begin position="57"/>
        <end position="59"/>
    </location>
    <ligand>
        <name>4-CDP-2-C-methyl-D-erythritol 2-phosphate</name>
        <dbReference type="ChEBI" id="CHEBI:57919"/>
    </ligand>
</feature>
<feature type="binding site" evidence="8">
    <location>
        <position position="143"/>
    </location>
    <ligand>
        <name>4-CDP-2-C-methyl-D-erythritol 2-phosphate</name>
        <dbReference type="ChEBI" id="CHEBI:57919"/>
    </ligand>
</feature>
<feature type="domain" description="2-C-methyl-D-erythritol 2,4-cyclodiphosphate synthase" evidence="10">
    <location>
        <begin position="2"/>
        <end position="155"/>
    </location>
</feature>
<accession>A0A7C8KXI6</accession>
<comment type="caution">
    <text evidence="11">The sequence shown here is derived from an EMBL/GenBank/DDBJ whole genome shotgun (WGS) entry which is preliminary data.</text>
</comment>
<gene>
    <name evidence="8" type="primary">ispF</name>
    <name evidence="11" type="ORF">F9U64_17070</name>
</gene>
<dbReference type="AlphaFoldDB" id="A0A7C8KXI6"/>
<proteinExistence type="inferred from homology"/>
<dbReference type="EC" id="4.6.1.12" evidence="4 8"/>
<dbReference type="GO" id="GO:0046872">
    <property type="term" value="F:metal ion binding"/>
    <property type="evidence" value="ECO:0007669"/>
    <property type="project" value="UniProtKB-KW"/>
</dbReference>
<feature type="binding site" evidence="8">
    <location>
        <begin position="133"/>
        <end position="136"/>
    </location>
    <ligand>
        <name>4-CDP-2-C-methyl-D-erythritol 2-phosphate</name>
        <dbReference type="ChEBI" id="CHEBI:57919"/>
    </ligand>
</feature>
<dbReference type="InterPro" id="IPR020555">
    <property type="entry name" value="MECDP_synthase_CS"/>
</dbReference>
<keyword evidence="7 8" id="KW-0456">Lyase</keyword>
<dbReference type="FunFam" id="3.30.1330.50:FF:000001">
    <property type="entry name" value="2-C-methyl-D-erythritol 2,4-cyclodiphosphate synthase"/>
    <property type="match status" value="1"/>
</dbReference>
<dbReference type="InterPro" id="IPR036571">
    <property type="entry name" value="MECDP_synthase_sf"/>
</dbReference>
<sequence>MFRIGQGFDVHQFAENRPCIIGGIEIPYELGLLGHSDADVLLHTIADALLGAIGEGDIGKHFPDTDPKFKDADSQKLLQHVWQLVKRDGYSLGNLDCTVIAQAPKMAPHIESIRANIARLLEADTGQINVKATTTESLGFTGRKEGIAAQAVVLLINNSEN</sequence>
<keyword evidence="6 8" id="KW-0414">Isoprene biosynthesis</keyword>
<evidence type="ECO:0000256" key="7">
    <source>
        <dbReference type="ARBA" id="ARBA00023239"/>
    </source>
</evidence>
<dbReference type="HAMAP" id="MF_00107">
    <property type="entry name" value="IspF"/>
    <property type="match status" value="1"/>
</dbReference>
<comment type="cofactor">
    <cofactor evidence="8">
        <name>a divalent metal cation</name>
        <dbReference type="ChEBI" id="CHEBI:60240"/>
    </cofactor>
    <text evidence="8">Binds 1 divalent metal cation per subunit.</text>
</comment>
<dbReference type="Gene3D" id="3.30.1330.50">
    <property type="entry name" value="2-C-methyl-D-erythritol 2,4-cyclodiphosphate synthase"/>
    <property type="match status" value="1"/>
</dbReference>
<dbReference type="PANTHER" id="PTHR43181">
    <property type="entry name" value="2-C-METHYL-D-ERYTHRITOL 2,4-CYCLODIPHOSPHATE SYNTHASE, CHLOROPLASTIC"/>
    <property type="match status" value="1"/>
</dbReference>
<comment type="pathway">
    <text evidence="2 8">Isoprenoid biosynthesis; isopentenyl diphosphate biosynthesis via DXP pathway; isopentenyl diphosphate from 1-deoxy-D-xylulose 5-phosphate: step 4/6.</text>
</comment>